<dbReference type="SUPFAM" id="SSF81383">
    <property type="entry name" value="F-box domain"/>
    <property type="match status" value="1"/>
</dbReference>
<dbReference type="Proteomes" id="UP001281410">
    <property type="component" value="Unassembled WGS sequence"/>
</dbReference>
<dbReference type="InterPro" id="IPR001810">
    <property type="entry name" value="F-box_dom"/>
</dbReference>
<dbReference type="SMART" id="SM00256">
    <property type="entry name" value="FBOX"/>
    <property type="match status" value="1"/>
</dbReference>
<dbReference type="EMBL" id="JANJYJ010000007">
    <property type="protein sequence ID" value="KAK3200543.1"/>
    <property type="molecule type" value="Genomic_DNA"/>
</dbReference>
<dbReference type="PANTHER" id="PTHR45463">
    <property type="entry name" value="OS09G0392200 PROTEIN"/>
    <property type="match status" value="1"/>
</dbReference>
<feature type="domain" description="F-box" evidence="1">
    <location>
        <begin position="1"/>
        <end position="48"/>
    </location>
</feature>
<dbReference type="PROSITE" id="PS50181">
    <property type="entry name" value="FBOX"/>
    <property type="match status" value="1"/>
</dbReference>
<evidence type="ECO:0000313" key="2">
    <source>
        <dbReference type="EMBL" id="KAK3200543.1"/>
    </source>
</evidence>
<evidence type="ECO:0000259" key="1">
    <source>
        <dbReference type="PROSITE" id="PS50181"/>
    </source>
</evidence>
<dbReference type="InterPro" id="IPR005174">
    <property type="entry name" value="KIB1-4_b-propeller"/>
</dbReference>
<protein>
    <recommendedName>
        <fullName evidence="1">F-box domain-containing protein</fullName>
    </recommendedName>
</protein>
<name>A0AAE0E198_9ROSI</name>
<dbReference type="Pfam" id="PF00646">
    <property type="entry name" value="F-box"/>
    <property type="match status" value="1"/>
</dbReference>
<dbReference type="PANTHER" id="PTHR45463:SF4">
    <property type="entry name" value="REGULATION PROTEIN, PUTATIVE-RELATED"/>
    <property type="match status" value="1"/>
</dbReference>
<dbReference type="Gene3D" id="1.20.1280.50">
    <property type="match status" value="1"/>
</dbReference>
<sequence length="279" mass="32798">MSNWSDLPTEILNLIVDRLYYIDQVRIRGVCKSWRSNIYYDGKYADKLPWIMSYQRVGPNLIKINQFYLYEPSQKRKYRVETKIPIHIAILHASKFGWLLLSQITTLYSFSPSFFFFYCPFTNEIIQLPKLDMNLYSQIQATFSTSPTSSDCVVFVLNSCPDPKRIRVSTCSPGDTAWCSLLVNIDDCGWQIKKVAYSKGVFYCAFLSRFAYMGAYNPALQEWKIHPYPPFIIQRLYNHKNSDLDLIDSPDDENLLLSYYPSRERSHVFVFRFDQSQMK</sequence>
<gene>
    <name evidence="2" type="ORF">Dsin_023958</name>
</gene>
<reference evidence="2" key="1">
    <citation type="journal article" date="2023" name="Plant J.">
        <title>Genome sequences and population genomics provide insights into the demographic history, inbreeding, and mutation load of two 'living fossil' tree species of Dipteronia.</title>
        <authorList>
            <person name="Feng Y."/>
            <person name="Comes H.P."/>
            <person name="Chen J."/>
            <person name="Zhu S."/>
            <person name="Lu R."/>
            <person name="Zhang X."/>
            <person name="Li P."/>
            <person name="Qiu J."/>
            <person name="Olsen K.M."/>
            <person name="Qiu Y."/>
        </authorList>
    </citation>
    <scope>NUCLEOTIDE SEQUENCE</scope>
    <source>
        <strain evidence="2">NBL</strain>
    </source>
</reference>
<organism evidence="2 3">
    <name type="scientific">Dipteronia sinensis</name>
    <dbReference type="NCBI Taxonomy" id="43782"/>
    <lineage>
        <taxon>Eukaryota</taxon>
        <taxon>Viridiplantae</taxon>
        <taxon>Streptophyta</taxon>
        <taxon>Embryophyta</taxon>
        <taxon>Tracheophyta</taxon>
        <taxon>Spermatophyta</taxon>
        <taxon>Magnoliopsida</taxon>
        <taxon>eudicotyledons</taxon>
        <taxon>Gunneridae</taxon>
        <taxon>Pentapetalae</taxon>
        <taxon>rosids</taxon>
        <taxon>malvids</taxon>
        <taxon>Sapindales</taxon>
        <taxon>Sapindaceae</taxon>
        <taxon>Hippocastanoideae</taxon>
        <taxon>Acereae</taxon>
        <taxon>Dipteronia</taxon>
    </lineage>
</organism>
<dbReference type="AlphaFoldDB" id="A0AAE0E198"/>
<comment type="caution">
    <text evidence="2">The sequence shown here is derived from an EMBL/GenBank/DDBJ whole genome shotgun (WGS) entry which is preliminary data.</text>
</comment>
<keyword evidence="3" id="KW-1185">Reference proteome</keyword>
<proteinExistence type="predicted"/>
<accession>A0AAE0E198</accession>
<evidence type="ECO:0000313" key="3">
    <source>
        <dbReference type="Proteomes" id="UP001281410"/>
    </source>
</evidence>
<dbReference type="Pfam" id="PF03478">
    <property type="entry name" value="Beta-prop_KIB1-4"/>
    <property type="match status" value="1"/>
</dbReference>
<dbReference type="InterPro" id="IPR036047">
    <property type="entry name" value="F-box-like_dom_sf"/>
</dbReference>